<dbReference type="GO" id="GO:0016491">
    <property type="term" value="F:oxidoreductase activity"/>
    <property type="evidence" value="ECO:0007669"/>
    <property type="project" value="InterPro"/>
</dbReference>
<dbReference type="Gene3D" id="2.30.110.10">
    <property type="entry name" value="Electron Transport, Fmn-binding Protein, Chain A"/>
    <property type="match status" value="1"/>
</dbReference>
<dbReference type="InterPro" id="IPR012349">
    <property type="entry name" value="Split_barrel_FMN-bd"/>
</dbReference>
<evidence type="ECO:0000313" key="3">
    <source>
        <dbReference type="EMBL" id="OBI33839.1"/>
    </source>
</evidence>
<evidence type="ECO:0000256" key="2">
    <source>
        <dbReference type="ARBA" id="ARBA00049106"/>
    </source>
</evidence>
<gene>
    <name evidence="3" type="ORF">A5710_12940</name>
</gene>
<protein>
    <submittedName>
        <fullName evidence="3">Nitroreductase</fullName>
    </submittedName>
</protein>
<dbReference type="Pfam" id="PF04075">
    <property type="entry name" value="F420H2_quin_red"/>
    <property type="match status" value="1"/>
</dbReference>
<dbReference type="EMBL" id="LZKG01000015">
    <property type="protein sequence ID" value="OBI33839.1"/>
    <property type="molecule type" value="Genomic_DNA"/>
</dbReference>
<organism evidence="3 4">
    <name type="scientific">Mycolicibacter sinensis (strain JDM601)</name>
    <name type="common">Mycobacterium sinense</name>
    <dbReference type="NCBI Taxonomy" id="875328"/>
    <lineage>
        <taxon>Bacteria</taxon>
        <taxon>Bacillati</taxon>
        <taxon>Actinomycetota</taxon>
        <taxon>Actinomycetes</taxon>
        <taxon>Mycobacteriales</taxon>
        <taxon>Mycobacteriaceae</taxon>
        <taxon>Mycolicibacter</taxon>
    </lineage>
</organism>
<dbReference type="PANTHER" id="PTHR39428:SF3">
    <property type="entry name" value="DEAZAFLAVIN-DEPENDENT NITROREDUCTASE"/>
    <property type="match status" value="1"/>
</dbReference>
<dbReference type="PANTHER" id="PTHR39428">
    <property type="entry name" value="F420H(2)-DEPENDENT QUINONE REDUCTASE RV1261C"/>
    <property type="match status" value="1"/>
</dbReference>
<comment type="caution">
    <text evidence="3">The sequence shown here is derived from an EMBL/GenBank/DDBJ whole genome shotgun (WGS) entry which is preliminary data.</text>
</comment>
<dbReference type="Proteomes" id="UP000093943">
    <property type="component" value="Unassembled WGS sequence"/>
</dbReference>
<dbReference type="RefSeq" id="WP_064920903.1">
    <property type="nucleotide sequence ID" value="NZ_LZJK01000046.1"/>
</dbReference>
<sequence>MSVLVDTASRLLRSRWLVRAPIWLYRARLGGLLGGRLLMLEHVGRKSGARRHVVLEVVEHPQAHRYIVASGFGDRAQWFRNITANPRVRVYAGSRRPAPATARVLGQHEADRVLGDYIQRHPRTWERFSAVLEQTLGEPVTATDTALPMVELQLDR</sequence>
<comment type="similarity">
    <text evidence="1">Belongs to the F420H(2)-dependent quinone reductase family.</text>
</comment>
<accession>A0A1A2Y6X4</accession>
<evidence type="ECO:0000313" key="4">
    <source>
        <dbReference type="Proteomes" id="UP000093943"/>
    </source>
</evidence>
<dbReference type="InterPro" id="IPR004378">
    <property type="entry name" value="F420H2_quin_Rdtase"/>
</dbReference>
<proteinExistence type="inferred from homology"/>
<dbReference type="OrthoDB" id="163266at2"/>
<dbReference type="GO" id="GO:0070967">
    <property type="term" value="F:coenzyme F420 binding"/>
    <property type="evidence" value="ECO:0007669"/>
    <property type="project" value="TreeGrafter"/>
</dbReference>
<name>A0A1A2Y6X4_MYCSD</name>
<comment type="catalytic activity">
    <reaction evidence="2">
        <text>oxidized coenzyme F420-(gamma-L-Glu)(n) + a quinol + H(+) = reduced coenzyme F420-(gamma-L-Glu)(n) + a quinone</text>
        <dbReference type="Rhea" id="RHEA:39663"/>
        <dbReference type="Rhea" id="RHEA-COMP:12939"/>
        <dbReference type="Rhea" id="RHEA-COMP:14378"/>
        <dbReference type="ChEBI" id="CHEBI:15378"/>
        <dbReference type="ChEBI" id="CHEBI:24646"/>
        <dbReference type="ChEBI" id="CHEBI:132124"/>
        <dbReference type="ChEBI" id="CHEBI:133980"/>
        <dbReference type="ChEBI" id="CHEBI:139511"/>
    </reaction>
</comment>
<dbReference type="GO" id="GO:0005886">
    <property type="term" value="C:plasma membrane"/>
    <property type="evidence" value="ECO:0007669"/>
    <property type="project" value="TreeGrafter"/>
</dbReference>
<dbReference type="AlphaFoldDB" id="A0A1A2Y6X4"/>
<dbReference type="NCBIfam" id="TIGR00026">
    <property type="entry name" value="hi_GC_TIGR00026"/>
    <property type="match status" value="1"/>
</dbReference>
<evidence type="ECO:0000256" key="1">
    <source>
        <dbReference type="ARBA" id="ARBA00008710"/>
    </source>
</evidence>
<reference evidence="4" key="1">
    <citation type="submission" date="2016-06" db="EMBL/GenBank/DDBJ databases">
        <authorList>
            <person name="Sutton G."/>
            <person name="Brinkac L."/>
            <person name="Sanka R."/>
            <person name="Adams M."/>
            <person name="Lau E."/>
            <person name="Sam S."/>
            <person name="Sreng N."/>
            <person name="Him V."/>
            <person name="Kerleguer A."/>
            <person name="Cheng S."/>
        </authorList>
    </citation>
    <scope>NUCLEOTIDE SEQUENCE [LARGE SCALE GENOMIC DNA]</scope>
    <source>
        <strain evidence="4">E1876</strain>
    </source>
</reference>